<dbReference type="Proteomes" id="UP001272137">
    <property type="component" value="Unassembled WGS sequence"/>
</dbReference>
<gene>
    <name evidence="1" type="ORF">C7S16_5445</name>
</gene>
<dbReference type="RefSeq" id="WP_151197778.1">
    <property type="nucleotide sequence ID" value="NZ_JANUQN010000026.1"/>
</dbReference>
<evidence type="ECO:0000313" key="1">
    <source>
        <dbReference type="EMBL" id="MDW9253190.1"/>
    </source>
</evidence>
<proteinExistence type="predicted"/>
<accession>A0AAW9CRF7</accession>
<organism evidence="1 2">
    <name type="scientific">Burkholderia thailandensis</name>
    <dbReference type="NCBI Taxonomy" id="57975"/>
    <lineage>
        <taxon>Bacteria</taxon>
        <taxon>Pseudomonadati</taxon>
        <taxon>Pseudomonadota</taxon>
        <taxon>Betaproteobacteria</taxon>
        <taxon>Burkholderiales</taxon>
        <taxon>Burkholderiaceae</taxon>
        <taxon>Burkholderia</taxon>
        <taxon>pseudomallei group</taxon>
    </lineage>
</organism>
<comment type="caution">
    <text evidence="1">The sequence shown here is derived from an EMBL/GenBank/DDBJ whole genome shotgun (WGS) entry which is preliminary data.</text>
</comment>
<sequence length="65" mass="7049">MSIVVSTYVPLFLRNRSSSCLLSLLLLLLLLLSLLLLPLFRFAAHAVFALAAFGVAAAIDRVPHV</sequence>
<name>A0AAW9CRF7_BURTH</name>
<protein>
    <submittedName>
        <fullName evidence="1">Uncharacterized protein</fullName>
    </submittedName>
</protein>
<dbReference type="EMBL" id="QXCT01000001">
    <property type="protein sequence ID" value="MDW9253190.1"/>
    <property type="molecule type" value="Genomic_DNA"/>
</dbReference>
<dbReference type="AlphaFoldDB" id="A0AAW9CRF7"/>
<evidence type="ECO:0000313" key="2">
    <source>
        <dbReference type="Proteomes" id="UP001272137"/>
    </source>
</evidence>
<reference evidence="1" key="1">
    <citation type="submission" date="2018-08" db="EMBL/GenBank/DDBJ databases">
        <title>Identification of Burkholderia cepacia strains that express a Burkholderia pseudomallei-like capsular polysaccharide.</title>
        <authorList>
            <person name="Burtnick M.N."/>
            <person name="Vongsouvath M."/>
            <person name="Newton P."/>
            <person name="Wuthiekanun V."/>
            <person name="Limmathurotsakul D."/>
            <person name="Brett P.J."/>
            <person name="Chantratita N."/>
            <person name="Dance D.A."/>
        </authorList>
    </citation>
    <scope>NUCLEOTIDE SEQUENCE</scope>
    <source>
        <strain evidence="1">SBXCC001</strain>
    </source>
</reference>